<comment type="caution">
    <text evidence="3">The sequence shown here is derived from an EMBL/GenBank/DDBJ whole genome shotgun (WGS) entry which is preliminary data.</text>
</comment>
<dbReference type="PANTHER" id="PTHR16320">
    <property type="entry name" value="SPHINGOMYELINASE FAMILY MEMBER"/>
    <property type="match status" value="1"/>
</dbReference>
<protein>
    <recommendedName>
        <fullName evidence="2">Endonuclease/exonuclease/phosphatase domain-containing protein</fullName>
    </recommendedName>
</protein>
<organism evidence="3 4">
    <name type="scientific">Reticulomyxa filosa</name>
    <dbReference type="NCBI Taxonomy" id="46433"/>
    <lineage>
        <taxon>Eukaryota</taxon>
        <taxon>Sar</taxon>
        <taxon>Rhizaria</taxon>
        <taxon>Retaria</taxon>
        <taxon>Foraminifera</taxon>
        <taxon>Monothalamids</taxon>
        <taxon>Reticulomyxidae</taxon>
        <taxon>Reticulomyxa</taxon>
    </lineage>
</organism>
<evidence type="ECO:0000313" key="4">
    <source>
        <dbReference type="Proteomes" id="UP000023152"/>
    </source>
</evidence>
<gene>
    <name evidence="3" type="ORF">RFI_22505</name>
</gene>
<dbReference type="InterPro" id="IPR036691">
    <property type="entry name" value="Endo/exonu/phosph_ase_sf"/>
</dbReference>
<sequence>MVFFLIGGLQRQKRLRLLVQCIKRDNPDIILLQEMPIALLFFNMILFCGDFLKLRKELQELGYTYHTDPLQSFNEKSEEYGNFLEWIFGRLYNHGLVIFSKLPITASHTRVFSPKYRRYFRWRGFLCAQVQINGTSNLHIINTHLETTNCQAKLGQINAIKQYVLTRIKAKDIDLGRDHLLIAGDFNICSNYTWDSHLHVSERMYTILCENMKEIGLGDDLFANAKKTFWYNNSDESLDHMFVSGKLFSKIKHKEVVDYKDNVRHVSDHLGLWAEFEI</sequence>
<comment type="similarity">
    <text evidence="1">Belongs to the neutral sphingomyelinase family.</text>
</comment>
<dbReference type="Proteomes" id="UP000023152">
    <property type="component" value="Unassembled WGS sequence"/>
</dbReference>
<dbReference type="PANTHER" id="PTHR16320:SF23">
    <property type="entry name" value="SPHINGOMYELINASE C 1"/>
    <property type="match status" value="1"/>
</dbReference>
<proteinExistence type="inferred from homology"/>
<dbReference type="AlphaFoldDB" id="X6MP79"/>
<dbReference type="OrthoDB" id="415448at2759"/>
<dbReference type="Pfam" id="PF03372">
    <property type="entry name" value="Exo_endo_phos"/>
    <property type="match status" value="1"/>
</dbReference>
<dbReference type="InterPro" id="IPR005135">
    <property type="entry name" value="Endo/exonuclease/phosphatase"/>
</dbReference>
<feature type="domain" description="Endonuclease/exonuclease/phosphatase" evidence="2">
    <location>
        <begin position="9"/>
        <end position="269"/>
    </location>
</feature>
<dbReference type="EMBL" id="ASPP01019696">
    <property type="protein sequence ID" value="ETO14860.1"/>
    <property type="molecule type" value="Genomic_DNA"/>
</dbReference>
<dbReference type="SUPFAM" id="SSF56219">
    <property type="entry name" value="DNase I-like"/>
    <property type="match status" value="1"/>
</dbReference>
<evidence type="ECO:0000256" key="1">
    <source>
        <dbReference type="ARBA" id="ARBA00006335"/>
    </source>
</evidence>
<dbReference type="Gene3D" id="3.60.10.10">
    <property type="entry name" value="Endonuclease/exonuclease/phosphatase"/>
    <property type="match status" value="1"/>
</dbReference>
<dbReference type="InterPro" id="IPR038772">
    <property type="entry name" value="Sph/SMPD2-like"/>
</dbReference>
<dbReference type="GO" id="GO:0004767">
    <property type="term" value="F:sphingomyelin phosphodiesterase activity"/>
    <property type="evidence" value="ECO:0007669"/>
    <property type="project" value="InterPro"/>
</dbReference>
<accession>X6MP79</accession>
<keyword evidence="4" id="KW-1185">Reference proteome</keyword>
<evidence type="ECO:0000313" key="3">
    <source>
        <dbReference type="EMBL" id="ETO14860.1"/>
    </source>
</evidence>
<name>X6MP79_RETFI</name>
<reference evidence="3 4" key="1">
    <citation type="journal article" date="2013" name="Curr. Biol.">
        <title>The Genome of the Foraminiferan Reticulomyxa filosa.</title>
        <authorList>
            <person name="Glockner G."/>
            <person name="Hulsmann N."/>
            <person name="Schleicher M."/>
            <person name="Noegel A.A."/>
            <person name="Eichinger L."/>
            <person name="Gallinger C."/>
            <person name="Pawlowski J."/>
            <person name="Sierra R."/>
            <person name="Euteneuer U."/>
            <person name="Pillet L."/>
            <person name="Moustafa A."/>
            <person name="Platzer M."/>
            <person name="Groth M."/>
            <person name="Szafranski K."/>
            <person name="Schliwa M."/>
        </authorList>
    </citation>
    <scope>NUCLEOTIDE SEQUENCE [LARGE SCALE GENOMIC DNA]</scope>
</reference>
<evidence type="ECO:0000259" key="2">
    <source>
        <dbReference type="Pfam" id="PF03372"/>
    </source>
</evidence>